<dbReference type="Proteomes" id="UP000823775">
    <property type="component" value="Unassembled WGS sequence"/>
</dbReference>
<evidence type="ECO:0000256" key="1">
    <source>
        <dbReference type="SAM" id="MobiDB-lite"/>
    </source>
</evidence>
<name>A0ABS8V4K2_DATST</name>
<keyword evidence="3" id="KW-1185">Reference proteome</keyword>
<gene>
    <name evidence="2" type="ORF">HAX54_027144</name>
</gene>
<feature type="compositionally biased region" description="Basic and acidic residues" evidence="1">
    <location>
        <begin position="160"/>
        <end position="172"/>
    </location>
</feature>
<dbReference type="EMBL" id="JACEIK010003299">
    <property type="protein sequence ID" value="MCD9641183.1"/>
    <property type="molecule type" value="Genomic_DNA"/>
</dbReference>
<reference evidence="2 3" key="1">
    <citation type="journal article" date="2021" name="BMC Genomics">
        <title>Datura genome reveals duplications of psychoactive alkaloid biosynthetic genes and high mutation rate following tissue culture.</title>
        <authorList>
            <person name="Rajewski A."/>
            <person name="Carter-House D."/>
            <person name="Stajich J."/>
            <person name="Litt A."/>
        </authorList>
    </citation>
    <scope>NUCLEOTIDE SEQUENCE [LARGE SCALE GENOMIC DNA]</scope>
    <source>
        <strain evidence="2">AR-01</strain>
    </source>
</reference>
<protein>
    <submittedName>
        <fullName evidence="2">Uncharacterized protein</fullName>
    </submittedName>
</protein>
<feature type="region of interest" description="Disordered" evidence="1">
    <location>
        <begin position="1"/>
        <end position="34"/>
    </location>
</feature>
<sequence length="197" mass="21917">MAYSSCSNRGLKPNSSSGRIDGSDSDQELQNPFHFWGDGGSLPFEPFFLTPKSKWEQVISQRLARVRKKKGTSTPEAQYNGELYAAFRKDESLPESARILSQLVEPGYSSVSQKLHSLQLGRCSLQLDGSPLSVTSGEEDQVGPCEQLDALSPFNPWSEMRQRKEGKSIDRPHHLHPVGTTRSPQGRLRHPGVTDRP</sequence>
<evidence type="ECO:0000313" key="3">
    <source>
        <dbReference type="Proteomes" id="UP000823775"/>
    </source>
</evidence>
<accession>A0ABS8V4K2</accession>
<comment type="caution">
    <text evidence="2">The sequence shown here is derived from an EMBL/GenBank/DDBJ whole genome shotgun (WGS) entry which is preliminary data.</text>
</comment>
<proteinExistence type="predicted"/>
<feature type="region of interest" description="Disordered" evidence="1">
    <location>
        <begin position="133"/>
        <end position="197"/>
    </location>
</feature>
<evidence type="ECO:0000313" key="2">
    <source>
        <dbReference type="EMBL" id="MCD9641183.1"/>
    </source>
</evidence>
<organism evidence="2 3">
    <name type="scientific">Datura stramonium</name>
    <name type="common">Jimsonweed</name>
    <name type="synonym">Common thornapple</name>
    <dbReference type="NCBI Taxonomy" id="4076"/>
    <lineage>
        <taxon>Eukaryota</taxon>
        <taxon>Viridiplantae</taxon>
        <taxon>Streptophyta</taxon>
        <taxon>Embryophyta</taxon>
        <taxon>Tracheophyta</taxon>
        <taxon>Spermatophyta</taxon>
        <taxon>Magnoliopsida</taxon>
        <taxon>eudicotyledons</taxon>
        <taxon>Gunneridae</taxon>
        <taxon>Pentapetalae</taxon>
        <taxon>asterids</taxon>
        <taxon>lamiids</taxon>
        <taxon>Solanales</taxon>
        <taxon>Solanaceae</taxon>
        <taxon>Solanoideae</taxon>
        <taxon>Datureae</taxon>
        <taxon>Datura</taxon>
    </lineage>
</organism>